<sequence length="103" mass="11100">MRLVDEEPFGPILPVIKYSDLDEVIARANANPAGLGGSVWSRDPARAAEVALRLECGSAWVNEHGAIQPDAPFGGVKQSGIGVEFGRYGLEEYTSIQTLKIMK</sequence>
<feature type="domain" description="Aldehyde dehydrogenase" evidence="1">
    <location>
        <begin position="1"/>
        <end position="98"/>
    </location>
</feature>
<evidence type="ECO:0000313" key="2">
    <source>
        <dbReference type="EMBL" id="MPM79299.1"/>
    </source>
</evidence>
<dbReference type="EC" id="1.2.1.8" evidence="2"/>
<dbReference type="Pfam" id="PF00171">
    <property type="entry name" value="Aldedh"/>
    <property type="match status" value="1"/>
</dbReference>
<dbReference type="InterPro" id="IPR016161">
    <property type="entry name" value="Ald_DH/histidinol_DH"/>
</dbReference>
<dbReference type="FunFam" id="3.40.605.10:FF:000026">
    <property type="entry name" value="Aldehyde dehydrogenase, putative"/>
    <property type="match status" value="1"/>
</dbReference>
<organism evidence="2">
    <name type="scientific">bioreactor metagenome</name>
    <dbReference type="NCBI Taxonomy" id="1076179"/>
    <lineage>
        <taxon>unclassified sequences</taxon>
        <taxon>metagenomes</taxon>
        <taxon>ecological metagenomes</taxon>
    </lineage>
</organism>
<dbReference type="EMBL" id="VSSQ01029248">
    <property type="protein sequence ID" value="MPM79299.1"/>
    <property type="molecule type" value="Genomic_DNA"/>
</dbReference>
<dbReference type="GO" id="GO:0008802">
    <property type="term" value="F:betaine-aldehyde dehydrogenase (NAD+) activity"/>
    <property type="evidence" value="ECO:0007669"/>
    <property type="project" value="UniProtKB-EC"/>
</dbReference>
<reference evidence="2" key="1">
    <citation type="submission" date="2019-08" db="EMBL/GenBank/DDBJ databases">
        <authorList>
            <person name="Kucharzyk K."/>
            <person name="Murdoch R.W."/>
            <person name="Higgins S."/>
            <person name="Loffler F."/>
        </authorList>
    </citation>
    <scope>NUCLEOTIDE SEQUENCE</scope>
</reference>
<comment type="caution">
    <text evidence="2">The sequence shown here is derived from an EMBL/GenBank/DDBJ whole genome shotgun (WGS) entry which is preliminary data.</text>
</comment>
<dbReference type="InterPro" id="IPR015590">
    <property type="entry name" value="Aldehyde_DH_dom"/>
</dbReference>
<dbReference type="Gene3D" id="3.40.309.10">
    <property type="entry name" value="Aldehyde Dehydrogenase, Chain A, domain 2"/>
    <property type="match status" value="1"/>
</dbReference>
<keyword evidence="2" id="KW-0560">Oxidoreductase</keyword>
<proteinExistence type="predicted"/>
<dbReference type="PANTHER" id="PTHR11699">
    <property type="entry name" value="ALDEHYDE DEHYDROGENASE-RELATED"/>
    <property type="match status" value="1"/>
</dbReference>
<dbReference type="AlphaFoldDB" id="A0A645CQY2"/>
<dbReference type="SUPFAM" id="SSF53720">
    <property type="entry name" value="ALDH-like"/>
    <property type="match status" value="1"/>
</dbReference>
<name>A0A645CQY2_9ZZZZ</name>
<dbReference type="Gene3D" id="3.40.605.10">
    <property type="entry name" value="Aldehyde Dehydrogenase, Chain A, domain 1"/>
    <property type="match status" value="1"/>
</dbReference>
<accession>A0A645CQY2</accession>
<dbReference type="InterPro" id="IPR016162">
    <property type="entry name" value="Ald_DH_N"/>
</dbReference>
<gene>
    <name evidence="2" type="primary">gbsA_3</name>
    <name evidence="2" type="ORF">SDC9_126332</name>
</gene>
<evidence type="ECO:0000259" key="1">
    <source>
        <dbReference type="Pfam" id="PF00171"/>
    </source>
</evidence>
<dbReference type="InterPro" id="IPR016163">
    <property type="entry name" value="Ald_DH_C"/>
</dbReference>
<protein>
    <submittedName>
        <fullName evidence="2">Betaine aldehyde dehydrogenase</fullName>
        <ecNumber evidence="2">1.2.1.8</ecNumber>
    </submittedName>
</protein>